<dbReference type="PANTHER" id="PTHR22777">
    <property type="entry name" value="HEMOLYSIN-RELATED"/>
    <property type="match status" value="1"/>
</dbReference>
<dbReference type="Pfam" id="PF00571">
    <property type="entry name" value="CBS"/>
    <property type="match status" value="2"/>
</dbReference>
<dbReference type="SMART" id="SM01091">
    <property type="entry name" value="CorC_HlyC"/>
    <property type="match status" value="1"/>
</dbReference>
<dbReference type="CDD" id="cd04590">
    <property type="entry name" value="CBS_pair_CorC_HlyC_assoc"/>
    <property type="match status" value="1"/>
</dbReference>
<comment type="similarity">
    <text evidence="1">Belongs to the UPF0053 family. Hemolysin C subfamily.</text>
</comment>
<evidence type="ECO:0000256" key="5">
    <source>
        <dbReference type="SAM" id="MobiDB-lite"/>
    </source>
</evidence>
<evidence type="ECO:0000256" key="4">
    <source>
        <dbReference type="PROSITE-ProRule" id="PRU00703"/>
    </source>
</evidence>
<evidence type="ECO:0000259" key="6">
    <source>
        <dbReference type="PROSITE" id="PS51371"/>
    </source>
</evidence>
<organism evidence="7 8">
    <name type="scientific">Microvirga aerophila</name>
    <dbReference type="NCBI Taxonomy" id="670291"/>
    <lineage>
        <taxon>Bacteria</taxon>
        <taxon>Pseudomonadati</taxon>
        <taxon>Pseudomonadota</taxon>
        <taxon>Alphaproteobacteria</taxon>
        <taxon>Hyphomicrobiales</taxon>
        <taxon>Methylobacteriaceae</taxon>
        <taxon>Microvirga</taxon>
    </lineage>
</organism>
<dbReference type="Gene3D" id="3.30.465.10">
    <property type="match status" value="1"/>
</dbReference>
<dbReference type="SUPFAM" id="SSF54631">
    <property type="entry name" value="CBS-domain pair"/>
    <property type="match status" value="1"/>
</dbReference>
<dbReference type="RefSeq" id="WP_114186760.1">
    <property type="nucleotide sequence ID" value="NZ_BJYU01000019.1"/>
</dbReference>
<dbReference type="EMBL" id="BJYU01000019">
    <property type="protein sequence ID" value="GEO14113.1"/>
    <property type="molecule type" value="Genomic_DNA"/>
</dbReference>
<proteinExistence type="inferred from homology"/>
<feature type="domain" description="CBS" evidence="6">
    <location>
        <begin position="169"/>
        <end position="229"/>
    </location>
</feature>
<dbReference type="PANTHER" id="PTHR22777:SF27">
    <property type="entry name" value="MAGNESIUM AND COBALT EFFLUX PROTEIN CORC"/>
    <property type="match status" value="1"/>
</dbReference>
<sequence>MNEDRSPNDRLARTPAEPEASHDHWYDRVLTRLGLKARDSIRDDLEDALSETVEDADFSPQERAMLKNVLGFHRVRVEDAMVPRADIVAVSADTTLGELLSLFRTAGHSRLPVYGETLDDPKGMVHIRDFLDFIAMSADAGASEAGTGADTLPSLGQIDLSKTLSEANILRPVLFVPRSMPAIDLLVRMQATRTHMALVIDEYGGTDGLVSIEDLVEMVVGDIEDEHDEDTAEMIVRAADGSFIADARASLDEVQESLGVDLNGEDSAEDIDTLGGFIVTLAGRVPSRNELILGPAELEFEVLDADPRRVKRLRISRRDVAIPPDARSASPESAAAE</sequence>
<dbReference type="GO" id="GO:0005886">
    <property type="term" value="C:plasma membrane"/>
    <property type="evidence" value="ECO:0007669"/>
    <property type="project" value="TreeGrafter"/>
</dbReference>
<dbReference type="PROSITE" id="PS51371">
    <property type="entry name" value="CBS"/>
    <property type="match status" value="2"/>
</dbReference>
<dbReference type="FunFam" id="3.10.580.10:FF:000002">
    <property type="entry name" value="Magnesium/cobalt efflux protein CorC"/>
    <property type="match status" value="1"/>
</dbReference>
<name>A0A512BQ66_9HYPH</name>
<dbReference type="InterPro" id="IPR036318">
    <property type="entry name" value="FAD-bd_PCMH-like_sf"/>
</dbReference>
<dbReference type="SMART" id="SM00116">
    <property type="entry name" value="CBS"/>
    <property type="match status" value="2"/>
</dbReference>
<dbReference type="InterPro" id="IPR046342">
    <property type="entry name" value="CBS_dom_sf"/>
</dbReference>
<feature type="compositionally biased region" description="Basic and acidic residues" evidence="5">
    <location>
        <begin position="1"/>
        <end position="12"/>
    </location>
</feature>
<dbReference type="OrthoDB" id="9797674at2"/>
<dbReference type="AlphaFoldDB" id="A0A512BQ66"/>
<dbReference type="Proteomes" id="UP000321085">
    <property type="component" value="Unassembled WGS sequence"/>
</dbReference>
<keyword evidence="8" id="KW-1185">Reference proteome</keyword>
<evidence type="ECO:0000256" key="1">
    <source>
        <dbReference type="ARBA" id="ARBA00006446"/>
    </source>
</evidence>
<feature type="region of interest" description="Disordered" evidence="5">
    <location>
        <begin position="1"/>
        <end position="21"/>
    </location>
</feature>
<accession>A0A512BQ66</accession>
<protein>
    <submittedName>
        <fullName evidence="7">Ion transporter</fullName>
    </submittedName>
</protein>
<evidence type="ECO:0000313" key="8">
    <source>
        <dbReference type="Proteomes" id="UP000321085"/>
    </source>
</evidence>
<feature type="domain" description="CBS" evidence="6">
    <location>
        <begin position="81"/>
        <end position="140"/>
    </location>
</feature>
<keyword evidence="3 4" id="KW-0129">CBS domain</keyword>
<dbReference type="GO" id="GO:0050660">
    <property type="term" value="F:flavin adenine dinucleotide binding"/>
    <property type="evidence" value="ECO:0007669"/>
    <property type="project" value="InterPro"/>
</dbReference>
<keyword evidence="2" id="KW-0677">Repeat</keyword>
<dbReference type="InterPro" id="IPR005170">
    <property type="entry name" value="Transptr-assoc_dom"/>
</dbReference>
<comment type="caution">
    <text evidence="7">The sequence shown here is derived from an EMBL/GenBank/DDBJ whole genome shotgun (WGS) entry which is preliminary data.</text>
</comment>
<dbReference type="Pfam" id="PF03471">
    <property type="entry name" value="CorC_HlyC"/>
    <property type="match status" value="1"/>
</dbReference>
<evidence type="ECO:0000256" key="2">
    <source>
        <dbReference type="ARBA" id="ARBA00022737"/>
    </source>
</evidence>
<dbReference type="SUPFAM" id="SSF56176">
    <property type="entry name" value="FAD-binding/transporter-associated domain-like"/>
    <property type="match status" value="1"/>
</dbReference>
<evidence type="ECO:0000256" key="3">
    <source>
        <dbReference type="ARBA" id="ARBA00023122"/>
    </source>
</evidence>
<dbReference type="InterPro" id="IPR016169">
    <property type="entry name" value="FAD-bd_PCMH_sub2"/>
</dbReference>
<dbReference type="InterPro" id="IPR044751">
    <property type="entry name" value="Ion_transp-like_CBS"/>
</dbReference>
<dbReference type="Gene3D" id="3.10.580.10">
    <property type="entry name" value="CBS-domain"/>
    <property type="match status" value="1"/>
</dbReference>
<dbReference type="InterPro" id="IPR000644">
    <property type="entry name" value="CBS_dom"/>
</dbReference>
<reference evidence="7 8" key="1">
    <citation type="submission" date="2019-07" db="EMBL/GenBank/DDBJ databases">
        <title>Whole genome shotgun sequence of Microvirga aerophila NBRC 106136.</title>
        <authorList>
            <person name="Hosoyama A."/>
            <person name="Uohara A."/>
            <person name="Ohji S."/>
            <person name="Ichikawa N."/>
        </authorList>
    </citation>
    <scope>NUCLEOTIDE SEQUENCE [LARGE SCALE GENOMIC DNA]</scope>
    <source>
        <strain evidence="7 8">NBRC 106136</strain>
    </source>
</reference>
<gene>
    <name evidence="7" type="ORF">MAE02_18090</name>
</gene>
<evidence type="ECO:0000313" key="7">
    <source>
        <dbReference type="EMBL" id="GEO14113.1"/>
    </source>
</evidence>